<protein>
    <submittedName>
        <fullName evidence="6">Glutaredoxin</fullName>
    </submittedName>
</protein>
<gene>
    <name evidence="6" type="primary">TTR1</name>
    <name evidence="6" type="ORF">Q8F55_003932</name>
</gene>
<evidence type="ECO:0000313" key="7">
    <source>
        <dbReference type="Proteomes" id="UP001565368"/>
    </source>
</evidence>
<dbReference type="GeneID" id="95984975"/>
<evidence type="ECO:0000256" key="3">
    <source>
        <dbReference type="ARBA" id="ARBA00023157"/>
    </source>
</evidence>
<dbReference type="RefSeq" id="XP_069209877.1">
    <property type="nucleotide sequence ID" value="XM_069352459.1"/>
</dbReference>
<dbReference type="InterPro" id="IPR011899">
    <property type="entry name" value="Glutaredoxin_euk/vir"/>
</dbReference>
<keyword evidence="3" id="KW-1015">Disulfide bond</keyword>
<dbReference type="PRINTS" id="PR00160">
    <property type="entry name" value="GLUTAREDOXIN"/>
</dbReference>
<dbReference type="InterPro" id="IPR036249">
    <property type="entry name" value="Thioredoxin-like_sf"/>
</dbReference>
<keyword evidence="1" id="KW-0813">Transport</keyword>
<dbReference type="CDD" id="cd03419">
    <property type="entry name" value="GRX_GRXh_1_2_like"/>
    <property type="match status" value="1"/>
</dbReference>
<dbReference type="PANTHER" id="PTHR45694:SF18">
    <property type="entry name" value="GLUTAREDOXIN-1-RELATED"/>
    <property type="match status" value="1"/>
</dbReference>
<evidence type="ECO:0000256" key="1">
    <source>
        <dbReference type="ARBA" id="ARBA00022448"/>
    </source>
</evidence>
<dbReference type="Pfam" id="PF00462">
    <property type="entry name" value="Glutaredoxin"/>
    <property type="match status" value="1"/>
</dbReference>
<dbReference type="NCBIfam" id="TIGR02180">
    <property type="entry name" value="GRX_euk"/>
    <property type="match status" value="1"/>
</dbReference>
<dbReference type="InterPro" id="IPR011767">
    <property type="entry name" value="GLR_AS"/>
</dbReference>
<evidence type="ECO:0000256" key="4">
    <source>
        <dbReference type="ARBA" id="ARBA00023284"/>
    </source>
</evidence>
<dbReference type="EMBL" id="JBBXJM010000003">
    <property type="protein sequence ID" value="KAL1409933.1"/>
    <property type="molecule type" value="Genomic_DNA"/>
</dbReference>
<evidence type="ECO:0000259" key="5">
    <source>
        <dbReference type="Pfam" id="PF00462"/>
    </source>
</evidence>
<dbReference type="Proteomes" id="UP001565368">
    <property type="component" value="Unassembled WGS sequence"/>
</dbReference>
<dbReference type="InterPro" id="IPR002109">
    <property type="entry name" value="Glutaredoxin"/>
</dbReference>
<dbReference type="InterPro" id="IPR014025">
    <property type="entry name" value="Glutaredoxin_subgr"/>
</dbReference>
<comment type="caution">
    <text evidence="6">The sequence shown here is derived from an EMBL/GenBank/DDBJ whole genome shotgun (WGS) entry which is preliminary data.</text>
</comment>
<proteinExistence type="predicted"/>
<accession>A0ABR3Q5I6</accession>
<dbReference type="SUPFAM" id="SSF52833">
    <property type="entry name" value="Thioredoxin-like"/>
    <property type="match status" value="1"/>
</dbReference>
<dbReference type="PANTHER" id="PTHR45694">
    <property type="entry name" value="GLUTAREDOXIN 2"/>
    <property type="match status" value="1"/>
</dbReference>
<dbReference type="Gene3D" id="3.40.30.10">
    <property type="entry name" value="Glutaredoxin"/>
    <property type="match status" value="1"/>
</dbReference>
<name>A0ABR3Q5I6_9TREE</name>
<sequence>MFTAARRVNVLAAHLSRTPIVTAATATPRTAFKVGAFFSSPAVTPAAMSAAKELVDKAIAENNVVVFSKSYCPYCRRTKATLADVTDDVKVFELDERDDGSAIQAYLRDLNGQSTVPHVYIHQQFIGGNSDLQAIPKAELEKRIKA</sequence>
<keyword evidence="2" id="KW-0249">Electron transport</keyword>
<evidence type="ECO:0000313" key="6">
    <source>
        <dbReference type="EMBL" id="KAL1409933.1"/>
    </source>
</evidence>
<dbReference type="PROSITE" id="PS51354">
    <property type="entry name" value="GLUTAREDOXIN_2"/>
    <property type="match status" value="1"/>
</dbReference>
<reference evidence="6 7" key="1">
    <citation type="submission" date="2023-08" db="EMBL/GenBank/DDBJ databases">
        <title>Annotated Genome Sequence of Vanrija albida AlHP1.</title>
        <authorList>
            <person name="Herzog R."/>
        </authorList>
    </citation>
    <scope>NUCLEOTIDE SEQUENCE [LARGE SCALE GENOMIC DNA]</scope>
    <source>
        <strain evidence="6 7">AlHP1</strain>
    </source>
</reference>
<evidence type="ECO:0000256" key="2">
    <source>
        <dbReference type="ARBA" id="ARBA00022982"/>
    </source>
</evidence>
<feature type="domain" description="Glutaredoxin" evidence="5">
    <location>
        <begin position="64"/>
        <end position="126"/>
    </location>
</feature>
<keyword evidence="7" id="KW-1185">Reference proteome</keyword>
<dbReference type="PROSITE" id="PS00195">
    <property type="entry name" value="GLUTAREDOXIN_1"/>
    <property type="match status" value="1"/>
</dbReference>
<keyword evidence="4" id="KW-0676">Redox-active center</keyword>
<organism evidence="6 7">
    <name type="scientific">Vanrija albida</name>
    <dbReference type="NCBI Taxonomy" id="181172"/>
    <lineage>
        <taxon>Eukaryota</taxon>
        <taxon>Fungi</taxon>
        <taxon>Dikarya</taxon>
        <taxon>Basidiomycota</taxon>
        <taxon>Agaricomycotina</taxon>
        <taxon>Tremellomycetes</taxon>
        <taxon>Trichosporonales</taxon>
        <taxon>Trichosporonaceae</taxon>
        <taxon>Vanrija</taxon>
    </lineage>
</organism>